<proteinExistence type="predicted"/>
<sequence>MARAGRVCPTPGCPKVTTGGRCDTHRRQADHARGTARQRGYDHTHERRFRRAVLDRDPTCTRCHRAPSAHADHHPLSRRELVVRGLDPNDPRHGRGLCQPCHSRETAADPAQRGGWHAR</sequence>
<keyword evidence="3" id="KW-1185">Reference proteome</keyword>
<protein>
    <submittedName>
        <fullName evidence="2">Holin</fullName>
    </submittedName>
</protein>
<feature type="compositionally biased region" description="Basic and acidic residues" evidence="1">
    <location>
        <begin position="70"/>
        <end position="93"/>
    </location>
</feature>
<dbReference type="EMBL" id="MWIH01000008">
    <property type="protein sequence ID" value="OQO89919.1"/>
    <property type="molecule type" value="Genomic_DNA"/>
</dbReference>
<organism evidence="2 3">
    <name type="scientific">Saccharomonospora piscinae</name>
    <dbReference type="NCBI Taxonomy" id="687388"/>
    <lineage>
        <taxon>Bacteria</taxon>
        <taxon>Bacillati</taxon>
        <taxon>Actinomycetota</taxon>
        <taxon>Actinomycetes</taxon>
        <taxon>Pseudonocardiales</taxon>
        <taxon>Pseudonocardiaceae</taxon>
        <taxon>Saccharomonospora</taxon>
    </lineage>
</organism>
<accession>A0A1V8ZYB9</accession>
<dbReference type="Proteomes" id="UP000192591">
    <property type="component" value="Unassembled WGS sequence"/>
</dbReference>
<feature type="region of interest" description="Disordered" evidence="1">
    <location>
        <begin position="64"/>
        <end position="119"/>
    </location>
</feature>
<reference evidence="2 3" key="1">
    <citation type="submission" date="2017-02" db="EMBL/GenBank/DDBJ databases">
        <title>Draft genome of Saccharomonospora sp. 154.</title>
        <authorList>
            <person name="Alonso-Carmona G.S."/>
            <person name="De La Haba R."/>
            <person name="Vera-Gargallo B."/>
            <person name="Sandoval-Trujillo A.H."/>
            <person name="Ramirez-Duran N."/>
            <person name="Ventosa A."/>
        </authorList>
    </citation>
    <scope>NUCLEOTIDE SEQUENCE [LARGE SCALE GENOMIC DNA]</scope>
    <source>
        <strain evidence="2 3">LRS4.154</strain>
    </source>
</reference>
<evidence type="ECO:0000313" key="3">
    <source>
        <dbReference type="Proteomes" id="UP000192591"/>
    </source>
</evidence>
<evidence type="ECO:0000256" key="1">
    <source>
        <dbReference type="SAM" id="MobiDB-lite"/>
    </source>
</evidence>
<comment type="caution">
    <text evidence="2">The sequence shown here is derived from an EMBL/GenBank/DDBJ whole genome shotgun (WGS) entry which is preliminary data.</text>
</comment>
<dbReference type="STRING" id="1962155.B1813_18945"/>
<feature type="region of interest" description="Disordered" evidence="1">
    <location>
        <begin position="18"/>
        <end position="45"/>
    </location>
</feature>
<feature type="compositionally biased region" description="Basic and acidic residues" evidence="1">
    <location>
        <begin position="22"/>
        <end position="45"/>
    </location>
</feature>
<gene>
    <name evidence="2" type="ORF">B1813_18945</name>
</gene>
<dbReference type="AlphaFoldDB" id="A0A1V8ZYB9"/>
<evidence type="ECO:0000313" key="2">
    <source>
        <dbReference type="EMBL" id="OQO89919.1"/>
    </source>
</evidence>
<name>A0A1V8ZYB9_SACPI</name>